<evidence type="ECO:0000256" key="3">
    <source>
        <dbReference type="ARBA" id="ARBA00022692"/>
    </source>
</evidence>
<feature type="transmembrane region" description="Helical" evidence="6">
    <location>
        <begin position="20"/>
        <end position="45"/>
    </location>
</feature>
<keyword evidence="8" id="KW-1185">Reference proteome</keyword>
<dbReference type="PANTHER" id="PTHR30250:SF11">
    <property type="entry name" value="O-ANTIGEN TRANSPORTER-RELATED"/>
    <property type="match status" value="1"/>
</dbReference>
<feature type="transmembrane region" description="Helical" evidence="6">
    <location>
        <begin position="132"/>
        <end position="153"/>
    </location>
</feature>
<protein>
    <recommendedName>
        <fullName evidence="9">Polysaccharide biosynthesis protein C-terminal domain-containing protein</fullName>
    </recommendedName>
</protein>
<feature type="transmembrane region" description="Helical" evidence="6">
    <location>
        <begin position="354"/>
        <end position="376"/>
    </location>
</feature>
<accession>A0AAE3H2R7</accession>
<keyword evidence="5 6" id="KW-0472">Membrane</keyword>
<comment type="caution">
    <text evidence="7">The sequence shown here is derived from an EMBL/GenBank/DDBJ whole genome shotgun (WGS) entry which is preliminary data.</text>
</comment>
<evidence type="ECO:0000256" key="6">
    <source>
        <dbReference type="SAM" id="Phobius"/>
    </source>
</evidence>
<feature type="transmembrane region" description="Helical" evidence="6">
    <location>
        <begin position="412"/>
        <end position="433"/>
    </location>
</feature>
<keyword evidence="3 6" id="KW-0812">Transmembrane</keyword>
<proteinExistence type="predicted"/>
<dbReference type="EMBL" id="RJUF01000017">
    <property type="protein sequence ID" value="MCP9762901.1"/>
    <property type="molecule type" value="Genomic_DNA"/>
</dbReference>
<feature type="transmembrane region" description="Helical" evidence="6">
    <location>
        <begin position="57"/>
        <end position="82"/>
    </location>
</feature>
<feature type="transmembrane region" description="Helical" evidence="6">
    <location>
        <begin position="310"/>
        <end position="334"/>
    </location>
</feature>
<feature type="transmembrane region" description="Helical" evidence="6">
    <location>
        <begin position="388"/>
        <end position="406"/>
    </location>
</feature>
<evidence type="ECO:0008006" key="9">
    <source>
        <dbReference type="Google" id="ProtNLM"/>
    </source>
</evidence>
<keyword evidence="2" id="KW-1003">Cell membrane</keyword>
<keyword evidence="4 6" id="KW-1133">Transmembrane helix</keyword>
<evidence type="ECO:0000256" key="1">
    <source>
        <dbReference type="ARBA" id="ARBA00004651"/>
    </source>
</evidence>
<evidence type="ECO:0000256" key="4">
    <source>
        <dbReference type="ARBA" id="ARBA00022989"/>
    </source>
</evidence>
<dbReference type="AlphaFoldDB" id="A0AAE3H2R7"/>
<name>A0AAE3H2R7_9BACT</name>
<feature type="transmembrane region" description="Helical" evidence="6">
    <location>
        <begin position="277"/>
        <end position="298"/>
    </location>
</feature>
<dbReference type="Proteomes" id="UP001204144">
    <property type="component" value="Unassembled WGS sequence"/>
</dbReference>
<organism evidence="7 8">
    <name type="scientific">Lacihabitans soyangensis</name>
    <dbReference type="NCBI Taxonomy" id="869394"/>
    <lineage>
        <taxon>Bacteria</taxon>
        <taxon>Pseudomonadati</taxon>
        <taxon>Bacteroidota</taxon>
        <taxon>Cytophagia</taxon>
        <taxon>Cytophagales</taxon>
        <taxon>Leadbetterellaceae</taxon>
        <taxon>Lacihabitans</taxon>
    </lineage>
</organism>
<gene>
    <name evidence="7" type="ORF">EGI31_08020</name>
</gene>
<dbReference type="InterPro" id="IPR050833">
    <property type="entry name" value="Poly_Biosynth_Transport"/>
</dbReference>
<feature type="transmembrane region" description="Helical" evidence="6">
    <location>
        <begin position="160"/>
        <end position="184"/>
    </location>
</feature>
<feature type="transmembrane region" description="Helical" evidence="6">
    <location>
        <begin position="190"/>
        <end position="213"/>
    </location>
</feature>
<reference evidence="7 8" key="1">
    <citation type="submission" date="2018-11" db="EMBL/GenBank/DDBJ databases">
        <title>Novel bacteria species description.</title>
        <authorList>
            <person name="Han J.-H."/>
        </authorList>
    </citation>
    <scope>NUCLEOTIDE SEQUENCE [LARGE SCALE GENOMIC DNA]</scope>
    <source>
        <strain evidence="7 8">KCTC23259</strain>
    </source>
</reference>
<feature type="transmembrane region" description="Helical" evidence="6">
    <location>
        <begin position="234"/>
        <end position="251"/>
    </location>
</feature>
<evidence type="ECO:0000313" key="8">
    <source>
        <dbReference type="Proteomes" id="UP001204144"/>
    </source>
</evidence>
<dbReference type="PANTHER" id="PTHR30250">
    <property type="entry name" value="PST FAMILY PREDICTED COLANIC ACID TRANSPORTER"/>
    <property type="match status" value="1"/>
</dbReference>
<feature type="transmembrane region" description="Helical" evidence="6">
    <location>
        <begin position="102"/>
        <end position="126"/>
    </location>
</feature>
<dbReference type="GO" id="GO:0005886">
    <property type="term" value="C:plasma membrane"/>
    <property type="evidence" value="ECO:0007669"/>
    <property type="project" value="UniProtKB-SubCell"/>
</dbReference>
<sequence>MNIKKFIDLASDFTFNKRKLIYEFGIVAWGSIFSIAFTFIGIKIISSKLGAESYGEISLYLTITMLVHLVFSGPFSGAIARFSSIAIHDRRFFKFESELIKFFIDTLKIALFLFIVAAVCLFNKSIQDYALLVIYSLLYSISYFVFTQVLAILGALRERFWVSFINILEKLFRFGLAYITIIFYNSNVKMVFLSFGVGLLLISITSCLIYYKLVREKIKKDTGTPEISLYKHELINYSLPFALFGIIIWLQNSSEKWFLDLFVGTKEVGIYSILNQVGFQTFVLLSGVITSMSTPIIFEKSSSISKKTAIRLNTLVTFFFIVIGIITIILSCYFGDDLIIIFSSSEFISKPYLLPIITISGVLFAIAQNISINYMILLKSKLLQYPKIISGIVGVFINYILTKSYGLDGLTFSILITNFLYLLILVIVQSYYLQEEIGD</sequence>
<evidence type="ECO:0000256" key="5">
    <source>
        <dbReference type="ARBA" id="ARBA00023136"/>
    </source>
</evidence>
<evidence type="ECO:0000256" key="2">
    <source>
        <dbReference type="ARBA" id="ARBA00022475"/>
    </source>
</evidence>
<comment type="subcellular location">
    <subcellularLocation>
        <location evidence="1">Cell membrane</location>
        <topology evidence="1">Multi-pass membrane protein</topology>
    </subcellularLocation>
</comment>
<evidence type="ECO:0000313" key="7">
    <source>
        <dbReference type="EMBL" id="MCP9762901.1"/>
    </source>
</evidence>